<dbReference type="PANTHER" id="PTHR43652">
    <property type="entry name" value="BASIC AMINO ACID ANTIPORTER YFCC-RELATED"/>
    <property type="match status" value="1"/>
</dbReference>
<keyword evidence="3 7" id="KW-0812">Transmembrane</keyword>
<dbReference type="RefSeq" id="WP_183898748.1">
    <property type="nucleotide sequence ID" value="NZ_JACIDW010000001.1"/>
</dbReference>
<reference evidence="9 10" key="1">
    <citation type="submission" date="2020-08" db="EMBL/GenBank/DDBJ databases">
        <title>Genomic Encyclopedia of Type Strains, Phase IV (KMG-IV): sequencing the most valuable type-strain genomes for metagenomic binning, comparative biology and taxonomic classification.</title>
        <authorList>
            <person name="Goeker M."/>
        </authorList>
    </citation>
    <scope>NUCLEOTIDE SEQUENCE [LARGE SCALE GENOMIC DNA]</scope>
    <source>
        <strain evidence="9 10">DSM 26575</strain>
    </source>
</reference>
<comment type="subcellular location">
    <subcellularLocation>
        <location evidence="1">Membrane</location>
        <topology evidence="1">Multi-pass membrane protein</topology>
    </subcellularLocation>
</comment>
<feature type="transmembrane region" description="Helical" evidence="7">
    <location>
        <begin position="410"/>
        <end position="427"/>
    </location>
</feature>
<dbReference type="Pfam" id="PF03600">
    <property type="entry name" value="CitMHS"/>
    <property type="match status" value="1"/>
</dbReference>
<dbReference type="GO" id="GO:0005886">
    <property type="term" value="C:plasma membrane"/>
    <property type="evidence" value="ECO:0007669"/>
    <property type="project" value="TreeGrafter"/>
</dbReference>
<evidence type="ECO:0000259" key="8">
    <source>
        <dbReference type="Pfam" id="PF03600"/>
    </source>
</evidence>
<evidence type="ECO:0000256" key="1">
    <source>
        <dbReference type="ARBA" id="ARBA00004141"/>
    </source>
</evidence>
<feature type="transmembrane region" description="Helical" evidence="7">
    <location>
        <begin position="579"/>
        <end position="601"/>
    </location>
</feature>
<keyword evidence="10" id="KW-1185">Reference proteome</keyword>
<organism evidence="9 10">
    <name type="scientific">Rhizobium metallidurans</name>
    <dbReference type="NCBI Taxonomy" id="1265931"/>
    <lineage>
        <taxon>Bacteria</taxon>
        <taxon>Pseudomonadati</taxon>
        <taxon>Pseudomonadota</taxon>
        <taxon>Alphaproteobacteria</taxon>
        <taxon>Hyphomicrobiales</taxon>
        <taxon>Rhizobiaceae</taxon>
        <taxon>Rhizobium/Agrobacterium group</taxon>
        <taxon>Rhizobium</taxon>
    </lineage>
</organism>
<feature type="transmembrane region" description="Helical" evidence="7">
    <location>
        <begin position="55"/>
        <end position="74"/>
    </location>
</feature>
<dbReference type="GO" id="GO:0055085">
    <property type="term" value="P:transmembrane transport"/>
    <property type="evidence" value="ECO:0007669"/>
    <property type="project" value="InterPro"/>
</dbReference>
<feature type="transmembrane region" description="Helical" evidence="7">
    <location>
        <begin position="94"/>
        <end position="127"/>
    </location>
</feature>
<comment type="caution">
    <text evidence="9">The sequence shown here is derived from an EMBL/GenBank/DDBJ whole genome shotgun (WGS) entry which is preliminary data.</text>
</comment>
<feature type="transmembrane region" description="Helical" evidence="7">
    <location>
        <begin position="489"/>
        <end position="512"/>
    </location>
</feature>
<evidence type="ECO:0000256" key="2">
    <source>
        <dbReference type="ARBA" id="ARBA00022448"/>
    </source>
</evidence>
<dbReference type="EMBL" id="JACIDW010000001">
    <property type="protein sequence ID" value="MBB3963066.1"/>
    <property type="molecule type" value="Genomic_DNA"/>
</dbReference>
<protein>
    <submittedName>
        <fullName evidence="9">Di/tricarboxylate transporter</fullName>
    </submittedName>
</protein>
<name>A0A7W6CVB6_9HYPH</name>
<dbReference type="Gene3D" id="3.30.70.1450">
    <property type="entry name" value="Regulator of K+ conductance, C-terminal domain"/>
    <property type="match status" value="2"/>
</dbReference>
<evidence type="ECO:0000313" key="10">
    <source>
        <dbReference type="Proteomes" id="UP000582090"/>
    </source>
</evidence>
<dbReference type="AlphaFoldDB" id="A0A7W6CVB6"/>
<evidence type="ECO:0000256" key="6">
    <source>
        <dbReference type="ARBA" id="ARBA00023136"/>
    </source>
</evidence>
<feature type="transmembrane region" description="Helical" evidence="7">
    <location>
        <begin position="544"/>
        <end position="567"/>
    </location>
</feature>
<keyword evidence="5 7" id="KW-1133">Transmembrane helix</keyword>
<feature type="transmembrane region" description="Helical" evidence="7">
    <location>
        <begin position="433"/>
        <end position="451"/>
    </location>
</feature>
<dbReference type="InterPro" id="IPR036721">
    <property type="entry name" value="RCK_C_sf"/>
</dbReference>
<keyword evidence="4" id="KW-0677">Repeat</keyword>
<keyword evidence="2" id="KW-0813">Transport</keyword>
<evidence type="ECO:0000313" key="9">
    <source>
        <dbReference type="EMBL" id="MBB3963066.1"/>
    </source>
</evidence>
<evidence type="ECO:0000256" key="4">
    <source>
        <dbReference type="ARBA" id="ARBA00022737"/>
    </source>
</evidence>
<dbReference type="SUPFAM" id="SSF116726">
    <property type="entry name" value="TrkA C-terminal domain-like"/>
    <property type="match status" value="2"/>
</dbReference>
<dbReference type="InterPro" id="IPR004680">
    <property type="entry name" value="Cit_transptr-like_dom"/>
</dbReference>
<evidence type="ECO:0000256" key="7">
    <source>
        <dbReference type="SAM" id="Phobius"/>
    </source>
</evidence>
<sequence>MTAIQSTGFIILATIVLFAWNRLPVITVAFAAALSLWAAGLVTLEQALAGFGDRAVLFVASLFIVSAALERTGVTAWCGQALISLAGHNHRSRLLLVLMIAVGGLTSLLSGSGAVAALIPVAVFAAVRLNQSPAQLLMPLAFSAHAGANLLLTGAPKNFLVSEALEDAGFEGFGFTEFALVGVPLLAGTVLIVLLLGKYLLPRQTHARLPADFSGHAQTLVEHYGLEDGLFRLRIRRHSPLVGLSTDTIDLGAASDVQVMAVQASASGLPVRDRAMKADDYVLVRGTAQAVAEVAGRLHLAVREDAPEGSGNAAFNRRSGLAEVMVPPRSKLIGQSMFPGLATESGDLVVLAVHRGGAEIDYADPRLKAGDTILLEGSWEALDLRLDDPDVLVVDSPDLVRRHAVPMGPGAKVAVATLIALVIMLASNIVPPAVAGILCACVLVASGAITVEQAYRAVHWTTVILIGAMMPISTAMIQSGTAKFVADELVSALGSAGPGALVAGLFMLTAVLGQVMSNTATTMLVIPIAMASAAAMNIQPQPVLMSLCVAGSASFMTPIATTTNMMVMGAGGYRFGDYWKLGTPLMAWFFIVAVFLVPRIWPFS</sequence>
<gene>
    <name evidence="9" type="ORF">GGQ67_000684</name>
</gene>
<proteinExistence type="predicted"/>
<dbReference type="InterPro" id="IPR051679">
    <property type="entry name" value="DASS-Related_Transporters"/>
</dbReference>
<feature type="transmembrane region" description="Helical" evidence="7">
    <location>
        <begin position="178"/>
        <end position="201"/>
    </location>
</feature>
<feature type="domain" description="Citrate transporter-like" evidence="8">
    <location>
        <begin position="15"/>
        <end position="550"/>
    </location>
</feature>
<dbReference type="PANTHER" id="PTHR43652:SF2">
    <property type="entry name" value="BASIC AMINO ACID ANTIPORTER YFCC-RELATED"/>
    <property type="match status" value="1"/>
</dbReference>
<keyword evidence="6 7" id="KW-0472">Membrane</keyword>
<evidence type="ECO:0000256" key="5">
    <source>
        <dbReference type="ARBA" id="ARBA00022989"/>
    </source>
</evidence>
<feature type="transmembrane region" description="Helical" evidence="7">
    <location>
        <begin position="458"/>
        <end position="477"/>
    </location>
</feature>
<accession>A0A7W6CVB6</accession>
<evidence type="ECO:0000256" key="3">
    <source>
        <dbReference type="ARBA" id="ARBA00022692"/>
    </source>
</evidence>
<dbReference type="GO" id="GO:0006813">
    <property type="term" value="P:potassium ion transport"/>
    <property type="evidence" value="ECO:0007669"/>
    <property type="project" value="InterPro"/>
</dbReference>
<dbReference type="Proteomes" id="UP000582090">
    <property type="component" value="Unassembled WGS sequence"/>
</dbReference>